<dbReference type="Proteomes" id="UP000321857">
    <property type="component" value="Chromosome"/>
</dbReference>
<evidence type="ECO:0000259" key="1">
    <source>
        <dbReference type="Pfam" id="PF07238"/>
    </source>
</evidence>
<dbReference type="GO" id="GO:0035438">
    <property type="term" value="F:cyclic-di-GMP binding"/>
    <property type="evidence" value="ECO:0007669"/>
    <property type="project" value="InterPro"/>
</dbReference>
<dbReference type="AlphaFoldDB" id="A0A516ITJ4"/>
<keyword evidence="3" id="KW-1185">Reference proteome</keyword>
<dbReference type="EMBL" id="CP041659">
    <property type="protein sequence ID" value="QDP20232.1"/>
    <property type="molecule type" value="Genomic_DNA"/>
</dbReference>
<organism evidence="2 3">
    <name type="scientific">Sphingomonas xanthus</name>
    <dbReference type="NCBI Taxonomy" id="2594473"/>
    <lineage>
        <taxon>Bacteria</taxon>
        <taxon>Pseudomonadati</taxon>
        <taxon>Pseudomonadota</taxon>
        <taxon>Alphaproteobacteria</taxon>
        <taxon>Sphingomonadales</taxon>
        <taxon>Sphingomonadaceae</taxon>
        <taxon>Sphingomonas</taxon>
    </lineage>
</organism>
<accession>A0A516ITJ4</accession>
<dbReference type="Pfam" id="PF07238">
    <property type="entry name" value="PilZ"/>
    <property type="match status" value="1"/>
</dbReference>
<evidence type="ECO:0000313" key="3">
    <source>
        <dbReference type="Proteomes" id="UP000321857"/>
    </source>
</evidence>
<dbReference type="InterPro" id="IPR009875">
    <property type="entry name" value="PilZ_domain"/>
</dbReference>
<gene>
    <name evidence="2" type="ORF">FMM02_09875</name>
</gene>
<feature type="domain" description="PilZ" evidence="1">
    <location>
        <begin position="73"/>
        <end position="137"/>
    </location>
</feature>
<dbReference type="SUPFAM" id="SSF141371">
    <property type="entry name" value="PilZ domain-like"/>
    <property type="match status" value="2"/>
</dbReference>
<name>A0A516ITJ4_9SPHN</name>
<sequence>MLRAMGCEVLSMNSFRKAVLSGQGLSRDPLLREKHGRGLDGDDLSAVEVPRSEGRLHDHRDDDRHRLNGEGAKARFDGEEYPADLINLSGGGAMIRTDCRPRLWDRLDLVLGDGQAIQCAVRWLRDDRVGLEFAHETTIECDVETRDSLLLDTIRRSFPGANIITQHEPVHTGSSAESIDAEDDSVINSRRGERRHPLVWLGKVFYNHECEKVRLRNISEHGALIEAPISYPVGAEVYLDLDEGGQHFATVSWNCSDKAGLAFKVPFDLKLLGKSKPTVAPSLMTRPGPGSVYADQDNPWAEGWNRQSLDELRTDLEGYLKR</sequence>
<dbReference type="KEGG" id="sxa:FMM02_09875"/>
<protein>
    <submittedName>
        <fullName evidence="2">PilZ domain-containing protein</fullName>
    </submittedName>
</protein>
<evidence type="ECO:0000313" key="2">
    <source>
        <dbReference type="EMBL" id="QDP20232.1"/>
    </source>
</evidence>
<reference evidence="2 3" key="1">
    <citation type="submission" date="2019-07" db="EMBL/GenBank/DDBJ databases">
        <title>Sphingomonas AE3 Genome sequencing and assembly.</title>
        <authorList>
            <person name="Kim H."/>
        </authorList>
    </citation>
    <scope>NUCLEOTIDE SEQUENCE [LARGE SCALE GENOMIC DNA]</scope>
    <source>
        <strain evidence="2 3">AE3</strain>
    </source>
</reference>
<proteinExistence type="predicted"/>
<dbReference type="OrthoDB" id="7553365at2"/>